<dbReference type="Pfam" id="PF04542">
    <property type="entry name" value="Sigma70_r2"/>
    <property type="match status" value="1"/>
</dbReference>
<dbReference type="RefSeq" id="WP_007083097.1">
    <property type="nucleotide sequence ID" value="NZ_AJLS01000002.1"/>
</dbReference>
<evidence type="ECO:0000313" key="3">
    <source>
        <dbReference type="Proteomes" id="UP000006316"/>
    </source>
</evidence>
<protein>
    <submittedName>
        <fullName evidence="2">ECF subfamily RNA polymerase sigma-24 subunit</fullName>
    </submittedName>
</protein>
<dbReference type="SUPFAM" id="SSF88946">
    <property type="entry name" value="Sigma2 domain of RNA polymerase sigma factors"/>
    <property type="match status" value="1"/>
</dbReference>
<keyword evidence="3" id="KW-1185">Reference proteome</keyword>
<dbReference type="STRING" id="1117379.BABA_00270"/>
<reference evidence="2 3" key="1">
    <citation type="journal article" date="2012" name="Front. Microbiol.">
        <title>Redundancy and modularity in membrane-associated dissimilatory nitrate reduction in Bacillus.</title>
        <authorList>
            <person name="Heylen K."/>
            <person name="Keltjens J."/>
        </authorList>
    </citation>
    <scope>NUCLEOTIDE SEQUENCE [LARGE SCALE GENOMIC DNA]</scope>
    <source>
        <strain evidence="3">LMG 21833T</strain>
    </source>
</reference>
<feature type="domain" description="RNA polymerase sigma-70 region 2" evidence="1">
    <location>
        <begin position="19"/>
        <end position="60"/>
    </location>
</feature>
<organism evidence="2 3">
    <name type="scientific">Neobacillus bataviensis LMG 21833</name>
    <dbReference type="NCBI Taxonomy" id="1117379"/>
    <lineage>
        <taxon>Bacteria</taxon>
        <taxon>Bacillati</taxon>
        <taxon>Bacillota</taxon>
        <taxon>Bacilli</taxon>
        <taxon>Bacillales</taxon>
        <taxon>Bacillaceae</taxon>
        <taxon>Neobacillus</taxon>
    </lineage>
</organism>
<evidence type="ECO:0000259" key="1">
    <source>
        <dbReference type="Pfam" id="PF04542"/>
    </source>
</evidence>
<sequence>MGCCNNQFGTDIEDSERIVDIYGNMLFRICFVILCNQYDAEDAVQDTFIKYLTKSPTFRDLEHENATGVEINSKVPVPTCFLSVIIRQNSGCDRLFYKGSIKNKLSFYIKRKCVVNNKFAII</sequence>
<dbReference type="AlphaFoldDB" id="K6EE25"/>
<dbReference type="OrthoDB" id="9784272at2"/>
<accession>K6EE25</accession>
<dbReference type="GO" id="GO:0006352">
    <property type="term" value="P:DNA-templated transcription initiation"/>
    <property type="evidence" value="ECO:0007669"/>
    <property type="project" value="InterPro"/>
</dbReference>
<dbReference type="EMBL" id="AJLS01000002">
    <property type="protein sequence ID" value="EKN71736.1"/>
    <property type="molecule type" value="Genomic_DNA"/>
</dbReference>
<dbReference type="eggNOG" id="COG1595">
    <property type="taxonomic scope" value="Bacteria"/>
</dbReference>
<dbReference type="InterPro" id="IPR013325">
    <property type="entry name" value="RNA_pol_sigma_r2"/>
</dbReference>
<gene>
    <name evidence="2" type="ORF">BABA_00270</name>
</gene>
<proteinExistence type="predicted"/>
<dbReference type="Proteomes" id="UP000006316">
    <property type="component" value="Unassembled WGS sequence"/>
</dbReference>
<comment type="caution">
    <text evidence="2">The sequence shown here is derived from an EMBL/GenBank/DDBJ whole genome shotgun (WGS) entry which is preliminary data.</text>
</comment>
<dbReference type="InterPro" id="IPR007627">
    <property type="entry name" value="RNA_pol_sigma70_r2"/>
</dbReference>
<evidence type="ECO:0000313" key="2">
    <source>
        <dbReference type="EMBL" id="EKN71736.1"/>
    </source>
</evidence>
<dbReference type="GO" id="GO:0003700">
    <property type="term" value="F:DNA-binding transcription factor activity"/>
    <property type="evidence" value="ECO:0007669"/>
    <property type="project" value="InterPro"/>
</dbReference>
<dbReference type="Gene3D" id="1.10.1740.10">
    <property type="match status" value="1"/>
</dbReference>
<name>K6EE25_9BACI</name>